<feature type="compositionally biased region" description="Low complexity" evidence="2">
    <location>
        <begin position="115"/>
        <end position="127"/>
    </location>
</feature>
<dbReference type="Pfam" id="PF00076">
    <property type="entry name" value="RRM_1"/>
    <property type="match status" value="1"/>
</dbReference>
<proteinExistence type="predicted"/>
<dbReference type="InterPro" id="IPR035979">
    <property type="entry name" value="RBD_domain_sf"/>
</dbReference>
<feature type="region of interest" description="Disordered" evidence="2">
    <location>
        <begin position="89"/>
        <end position="134"/>
    </location>
</feature>
<evidence type="ECO:0000313" key="5">
    <source>
        <dbReference type="Proteomes" id="UP000663824"/>
    </source>
</evidence>
<dbReference type="PROSITE" id="PS50102">
    <property type="entry name" value="RRM"/>
    <property type="match status" value="1"/>
</dbReference>
<dbReference type="SMART" id="SM00360">
    <property type="entry name" value="RRM"/>
    <property type="match status" value="1"/>
</dbReference>
<feature type="compositionally biased region" description="Polar residues" evidence="2">
    <location>
        <begin position="101"/>
        <end position="114"/>
    </location>
</feature>
<dbReference type="SUPFAM" id="SSF54928">
    <property type="entry name" value="RNA-binding domain, RBD"/>
    <property type="match status" value="1"/>
</dbReference>
<dbReference type="Proteomes" id="UP000663824">
    <property type="component" value="Unassembled WGS sequence"/>
</dbReference>
<reference evidence="4" key="1">
    <citation type="submission" date="2021-02" db="EMBL/GenBank/DDBJ databases">
        <authorList>
            <person name="Nowell W R."/>
        </authorList>
    </citation>
    <scope>NUCLEOTIDE SEQUENCE</scope>
</reference>
<feature type="region of interest" description="Disordered" evidence="2">
    <location>
        <begin position="39"/>
        <end position="75"/>
    </location>
</feature>
<evidence type="ECO:0000259" key="3">
    <source>
        <dbReference type="PROSITE" id="PS50102"/>
    </source>
</evidence>
<sequence>MKGVWDVGKCPCDWKEDPTTPTPELEHRVDQILEDILAQHSITHSSSSSNLSRSNSSYKPKFAEPFSSKRHRDNEEILSSSASLYGAVSHPYSHKMPMGKQHSSPSSHSADQRTSPPFLLPFPSRSLSHTESNQPITSSFNHLLDNNNERRLIVRCGTTITNYHISKLFDLVPNMEERSPISLNTFNEHYFIVRYRSCQVVNDLIKQSQNGKYGDTSGIGQLIHQMSNLQGSQEQYVDYCNIPLPPKQKYASFDAPMSNLQGSQEQYVDYCNIPLPPKQKYASFDAPVSKTLQIMPQRPISEDYIRDVFNRFGNLIDVRMINPQLCHIMFSDETSADTAMETMNGQEIALVRIRIVESDKSVDSTTASVVHRKRQKV</sequence>
<dbReference type="InterPro" id="IPR012677">
    <property type="entry name" value="Nucleotide-bd_a/b_plait_sf"/>
</dbReference>
<dbReference type="AlphaFoldDB" id="A0A816ZJI4"/>
<protein>
    <recommendedName>
        <fullName evidence="3">RRM domain-containing protein</fullName>
    </recommendedName>
</protein>
<comment type="caution">
    <text evidence="4">The sequence shown here is derived from an EMBL/GenBank/DDBJ whole genome shotgun (WGS) entry which is preliminary data.</text>
</comment>
<organism evidence="4 5">
    <name type="scientific">Rotaria magnacalcarata</name>
    <dbReference type="NCBI Taxonomy" id="392030"/>
    <lineage>
        <taxon>Eukaryota</taxon>
        <taxon>Metazoa</taxon>
        <taxon>Spiralia</taxon>
        <taxon>Gnathifera</taxon>
        <taxon>Rotifera</taxon>
        <taxon>Eurotatoria</taxon>
        <taxon>Bdelloidea</taxon>
        <taxon>Philodinida</taxon>
        <taxon>Philodinidae</taxon>
        <taxon>Rotaria</taxon>
    </lineage>
</organism>
<gene>
    <name evidence="4" type="ORF">MBJ925_LOCUS35301</name>
</gene>
<feature type="domain" description="RRM" evidence="3">
    <location>
        <begin position="295"/>
        <end position="360"/>
    </location>
</feature>
<evidence type="ECO:0000256" key="1">
    <source>
        <dbReference type="PROSITE-ProRule" id="PRU00176"/>
    </source>
</evidence>
<accession>A0A816ZJI4</accession>
<evidence type="ECO:0000313" key="4">
    <source>
        <dbReference type="EMBL" id="CAF2199396.1"/>
    </source>
</evidence>
<name>A0A816ZJI4_9BILA</name>
<dbReference type="Gene3D" id="3.30.70.330">
    <property type="match status" value="1"/>
</dbReference>
<evidence type="ECO:0000256" key="2">
    <source>
        <dbReference type="SAM" id="MobiDB-lite"/>
    </source>
</evidence>
<keyword evidence="1" id="KW-0694">RNA-binding</keyword>
<feature type="compositionally biased region" description="Low complexity" evidence="2">
    <location>
        <begin position="45"/>
        <end position="57"/>
    </location>
</feature>
<dbReference type="InterPro" id="IPR000504">
    <property type="entry name" value="RRM_dom"/>
</dbReference>
<dbReference type="EMBL" id="CAJNRE010019498">
    <property type="protein sequence ID" value="CAF2199396.1"/>
    <property type="molecule type" value="Genomic_DNA"/>
</dbReference>
<dbReference type="GO" id="GO:0003723">
    <property type="term" value="F:RNA binding"/>
    <property type="evidence" value="ECO:0007669"/>
    <property type="project" value="UniProtKB-UniRule"/>
</dbReference>